<feature type="domain" description="PLD phosphodiesterase" evidence="1">
    <location>
        <begin position="411"/>
        <end position="438"/>
    </location>
</feature>
<protein>
    <submittedName>
        <fullName evidence="2">Phospholipase D family protein</fullName>
    </submittedName>
</protein>
<dbReference type="CDD" id="cd09111">
    <property type="entry name" value="PLDc_ymdC_like_1"/>
    <property type="match status" value="1"/>
</dbReference>
<proteinExistence type="predicted"/>
<dbReference type="CDD" id="cd09113">
    <property type="entry name" value="PLDc_ymdC_like_2"/>
    <property type="match status" value="1"/>
</dbReference>
<dbReference type="PROSITE" id="PS51257">
    <property type="entry name" value="PROKAR_LIPOPROTEIN"/>
    <property type="match status" value="1"/>
</dbReference>
<dbReference type="PANTHER" id="PTHR21248:SF12">
    <property type="entry name" value="CARDIOLIPIN SYNTHASE C"/>
    <property type="match status" value="1"/>
</dbReference>
<dbReference type="InterPro" id="IPR025202">
    <property type="entry name" value="PLD-like_dom"/>
</dbReference>
<dbReference type="Pfam" id="PF13091">
    <property type="entry name" value="PLDc_2"/>
    <property type="match status" value="2"/>
</dbReference>
<sequence>MRAPALLKGAAALAIVAAAAVGCRSLPLPPPGARITTVAPFDTGATKLGQAIGPLAAAHPGHSGVIALPDGRDAFAARVLLARSAERSLDVQYYLWHNDLTGVLMFDALREAAARGVRVRLLLDDNNTDGLDPVLALLDADPNIEVRLFNPFRMRAWRGLGYMLDFGRLNRRMHNKSFTIDNQATIVGGRNIGNEYFGAAGDMLFVDLDVLAVGPIVRDVSQDFDRYWNNASAYPFSMLVQSGTIAPQAALALADRAKLLRGRNEAQRYLEAIRVSPFVEQLMQRSLPLEWSLVRLVSDDPAKVMGTADPDDRVVVQLQRLWGQPERRLDLVSPYFVPGSEGATALAAIARRGVTVRVLTNSLEATDVAAVHAGYAKRRHELLRAGVQLFELRRSGDADRPDVRRGPLGSSTSSLHAKTFSVDGRSVFVGSFNMDRRSIDLNTEMGFVIDNPAMAQRLHGALEQRMPERAYEVRLDGEGELVWIERSEGKAVRHTREPGISIWRQMAVRILSLLPIDWLL</sequence>
<name>A0A7L9U5E9_9BURK</name>
<evidence type="ECO:0000259" key="1">
    <source>
        <dbReference type="PROSITE" id="PS50035"/>
    </source>
</evidence>
<dbReference type="KEGG" id="mlir:LPB04_02575"/>
<dbReference type="PROSITE" id="PS50035">
    <property type="entry name" value="PLD"/>
    <property type="match status" value="2"/>
</dbReference>
<evidence type="ECO:0000313" key="3">
    <source>
        <dbReference type="Proteomes" id="UP000593875"/>
    </source>
</evidence>
<feature type="domain" description="PLD phosphodiesterase" evidence="1">
    <location>
        <begin position="169"/>
        <end position="196"/>
    </location>
</feature>
<dbReference type="Gene3D" id="3.30.870.10">
    <property type="entry name" value="Endonuclease Chain A"/>
    <property type="match status" value="2"/>
</dbReference>
<keyword evidence="3" id="KW-1185">Reference proteome</keyword>
<dbReference type="PANTHER" id="PTHR21248">
    <property type="entry name" value="CARDIOLIPIN SYNTHASE"/>
    <property type="match status" value="1"/>
</dbReference>
<reference evidence="2 3" key="1">
    <citation type="submission" date="2020-10" db="EMBL/GenBank/DDBJ databases">
        <title>Genome sequencing of Massilia sp. LPB0304.</title>
        <authorList>
            <person name="Kim J."/>
        </authorList>
    </citation>
    <scope>NUCLEOTIDE SEQUENCE [LARGE SCALE GENOMIC DNA]</scope>
    <source>
        <strain evidence="2 3">LPB0304</strain>
    </source>
</reference>
<gene>
    <name evidence="2" type="ORF">LPB04_02575</name>
</gene>
<accession>A0A7L9U5E9</accession>
<dbReference type="Proteomes" id="UP000593875">
    <property type="component" value="Chromosome"/>
</dbReference>
<dbReference type="InterPro" id="IPR001736">
    <property type="entry name" value="PLipase_D/transphosphatidylase"/>
</dbReference>
<evidence type="ECO:0000313" key="2">
    <source>
        <dbReference type="EMBL" id="QOL50218.1"/>
    </source>
</evidence>
<dbReference type="GO" id="GO:0030572">
    <property type="term" value="F:phosphatidyltransferase activity"/>
    <property type="evidence" value="ECO:0007669"/>
    <property type="project" value="UniProtKB-ARBA"/>
</dbReference>
<dbReference type="SUPFAM" id="SSF56024">
    <property type="entry name" value="Phospholipase D/nuclease"/>
    <property type="match status" value="2"/>
</dbReference>
<dbReference type="EMBL" id="CP062941">
    <property type="protein sequence ID" value="QOL50218.1"/>
    <property type="molecule type" value="Genomic_DNA"/>
</dbReference>
<organism evidence="2 3">
    <name type="scientific">Massilia litorea</name>
    <dbReference type="NCBI Taxonomy" id="2769491"/>
    <lineage>
        <taxon>Bacteria</taxon>
        <taxon>Pseudomonadati</taxon>
        <taxon>Pseudomonadota</taxon>
        <taxon>Betaproteobacteria</taxon>
        <taxon>Burkholderiales</taxon>
        <taxon>Oxalobacteraceae</taxon>
        <taxon>Telluria group</taxon>
        <taxon>Massilia</taxon>
    </lineage>
</organism>
<dbReference type="GO" id="GO:0032049">
    <property type="term" value="P:cardiolipin biosynthetic process"/>
    <property type="evidence" value="ECO:0007669"/>
    <property type="project" value="UniProtKB-ARBA"/>
</dbReference>
<dbReference type="SMART" id="SM00155">
    <property type="entry name" value="PLDc"/>
    <property type="match status" value="2"/>
</dbReference>
<dbReference type="RefSeq" id="WP_193687235.1">
    <property type="nucleotide sequence ID" value="NZ_CP062941.1"/>
</dbReference>
<dbReference type="AlphaFoldDB" id="A0A7L9U5E9"/>